<protein>
    <submittedName>
        <fullName evidence="2">Uncharacterized protein</fullName>
    </submittedName>
</protein>
<organism evidence="2 3">
    <name type="scientific">Willisornis vidua</name>
    <name type="common">Xingu scale-backed antbird</name>
    <dbReference type="NCBI Taxonomy" id="1566151"/>
    <lineage>
        <taxon>Eukaryota</taxon>
        <taxon>Metazoa</taxon>
        <taxon>Chordata</taxon>
        <taxon>Craniata</taxon>
        <taxon>Vertebrata</taxon>
        <taxon>Euteleostomi</taxon>
        <taxon>Archelosauria</taxon>
        <taxon>Archosauria</taxon>
        <taxon>Dinosauria</taxon>
        <taxon>Saurischia</taxon>
        <taxon>Theropoda</taxon>
        <taxon>Coelurosauria</taxon>
        <taxon>Aves</taxon>
        <taxon>Neognathae</taxon>
        <taxon>Neoaves</taxon>
        <taxon>Telluraves</taxon>
        <taxon>Australaves</taxon>
        <taxon>Passeriformes</taxon>
        <taxon>Thamnophilidae</taxon>
        <taxon>Willisornis</taxon>
    </lineage>
</organism>
<name>A0ABQ9DC41_9PASS</name>
<gene>
    <name evidence="2" type="ORF">WISP_75831</name>
</gene>
<evidence type="ECO:0000256" key="1">
    <source>
        <dbReference type="SAM" id="MobiDB-lite"/>
    </source>
</evidence>
<reference evidence="2" key="1">
    <citation type="submission" date="2019-10" db="EMBL/GenBank/DDBJ databases">
        <authorList>
            <person name="Soares A.E.R."/>
            <person name="Aleixo A."/>
            <person name="Schneider P."/>
            <person name="Miyaki C.Y."/>
            <person name="Schneider M.P."/>
            <person name="Mello C."/>
            <person name="Vasconcelos A.T.R."/>
        </authorList>
    </citation>
    <scope>NUCLEOTIDE SEQUENCE</scope>
    <source>
        <tissue evidence="2">Muscle</tissue>
    </source>
</reference>
<comment type="caution">
    <text evidence="2">The sequence shown here is derived from an EMBL/GenBank/DDBJ whole genome shotgun (WGS) entry which is preliminary data.</text>
</comment>
<feature type="region of interest" description="Disordered" evidence="1">
    <location>
        <begin position="289"/>
        <end position="326"/>
    </location>
</feature>
<dbReference type="EMBL" id="WHWB01033906">
    <property type="protein sequence ID" value="KAJ7415835.1"/>
    <property type="molecule type" value="Genomic_DNA"/>
</dbReference>
<keyword evidence="3" id="KW-1185">Reference proteome</keyword>
<feature type="compositionally biased region" description="Acidic residues" evidence="1">
    <location>
        <begin position="197"/>
        <end position="208"/>
    </location>
</feature>
<proteinExistence type="predicted"/>
<dbReference type="Proteomes" id="UP001145742">
    <property type="component" value="Unassembled WGS sequence"/>
</dbReference>
<evidence type="ECO:0000313" key="3">
    <source>
        <dbReference type="Proteomes" id="UP001145742"/>
    </source>
</evidence>
<feature type="compositionally biased region" description="Basic and acidic residues" evidence="1">
    <location>
        <begin position="210"/>
        <end position="237"/>
    </location>
</feature>
<evidence type="ECO:0000313" key="2">
    <source>
        <dbReference type="EMBL" id="KAJ7415835.1"/>
    </source>
</evidence>
<feature type="region of interest" description="Disordered" evidence="1">
    <location>
        <begin position="189"/>
        <end position="240"/>
    </location>
</feature>
<sequence length="449" mass="51004">MLVFCCFSCFRSKKGHALRGLAGTLERASDRLVPGWDGAWLDFGKALRRLALPIDWEFTPEQVCYSGELARPLLEGCFSYEDPYMRVTALCWGLASAYRLAVDHSQRVEAKTGNETIPSRTHDVSVPSTGDGVQTQHEANVVSETQTQPETNTALVCSVETQTQATTPRITIARVKTKKAWMKETIKLTESPPQLEHEEEEEEEEADEGAAAREEGVTAREERVVTVEEEASTREEEVVTGDGAHPMRLGARLKESRGMSRERKEMEQATQDRITLDEWYSEYIRKFPEEEKRRSARSHHPKEEPSLPLQTQPSLGGVSPSLHARPTFEGIDDWGRSLSQHLKDYSLPPRCERARSLSPQLERGRSSSLQHGRLRSPLPRSEQHRSSSSRREQSPPLSERARKEVRDVPRKSGRVKTQVERIIRGRDGQEIMRESEITRSLTPKEIWDI</sequence>
<accession>A0ABQ9DC41</accession>
<feature type="region of interest" description="Disordered" evidence="1">
    <location>
        <begin position="350"/>
        <end position="436"/>
    </location>
</feature>
<feature type="compositionally biased region" description="Basic and acidic residues" evidence="1">
    <location>
        <begin position="381"/>
        <end position="410"/>
    </location>
</feature>
<feature type="compositionally biased region" description="Basic and acidic residues" evidence="1">
    <location>
        <begin position="417"/>
        <end position="436"/>
    </location>
</feature>